<proteinExistence type="predicted"/>
<sequence length="146" mass="16752">MLESEHTALDFLQRYVDEYGISISLADLETLRKGKNSQIRVDKEETFKKKAKIRVDKEAFLLGALDVAEILQENQIYWAFLLGVLDVTEILQENQIYCYLDGDDFTFPKTGTPSEFPPVLRASKFTDSMEKLINNLMNLKKVLGIL</sequence>
<dbReference type="Proteomes" id="UP000234323">
    <property type="component" value="Unassembled WGS sequence"/>
</dbReference>
<dbReference type="EMBL" id="LLXI01001586">
    <property type="protein sequence ID" value="PKY54341.1"/>
    <property type="molecule type" value="Genomic_DNA"/>
</dbReference>
<comment type="caution">
    <text evidence="1">The sequence shown here is derived from an EMBL/GenBank/DDBJ whole genome shotgun (WGS) entry which is preliminary data.</text>
</comment>
<evidence type="ECO:0000313" key="1">
    <source>
        <dbReference type="EMBL" id="PKY54341.1"/>
    </source>
</evidence>
<organism evidence="1 2">
    <name type="scientific">Rhizophagus irregularis</name>
    <dbReference type="NCBI Taxonomy" id="588596"/>
    <lineage>
        <taxon>Eukaryota</taxon>
        <taxon>Fungi</taxon>
        <taxon>Fungi incertae sedis</taxon>
        <taxon>Mucoromycota</taxon>
        <taxon>Glomeromycotina</taxon>
        <taxon>Glomeromycetes</taxon>
        <taxon>Glomerales</taxon>
        <taxon>Glomeraceae</taxon>
        <taxon>Rhizophagus</taxon>
    </lineage>
</organism>
<protein>
    <submittedName>
        <fullName evidence="1">Uncharacterized protein</fullName>
    </submittedName>
</protein>
<evidence type="ECO:0000313" key="2">
    <source>
        <dbReference type="Proteomes" id="UP000234323"/>
    </source>
</evidence>
<dbReference type="AlphaFoldDB" id="A0A2I1H651"/>
<name>A0A2I1H651_9GLOM</name>
<reference evidence="1 2" key="1">
    <citation type="submission" date="2015-10" db="EMBL/GenBank/DDBJ databases">
        <title>Genome analyses suggest a sexual origin of heterokaryosis in a supposedly ancient asexual fungus.</title>
        <authorList>
            <person name="Ropars J."/>
            <person name="Sedzielewska K."/>
            <person name="Noel J."/>
            <person name="Charron P."/>
            <person name="Farinelli L."/>
            <person name="Marton T."/>
            <person name="Kruger M."/>
            <person name="Pelin A."/>
            <person name="Brachmann A."/>
            <person name="Corradi N."/>
        </authorList>
    </citation>
    <scope>NUCLEOTIDE SEQUENCE [LARGE SCALE GENOMIC DNA]</scope>
    <source>
        <strain evidence="1 2">A4</strain>
    </source>
</reference>
<gene>
    <name evidence="1" type="ORF">RhiirA4_473102</name>
</gene>
<keyword evidence="2" id="KW-1185">Reference proteome</keyword>
<accession>A0A2I1H651</accession>